<keyword evidence="2" id="KW-1185">Reference proteome</keyword>
<reference evidence="2" key="1">
    <citation type="journal article" date="2020" name="Microbiol. Resour. Announc.">
        <title>Complete Genome Sequence of Geobacillus sp. Strain E55-1, Isolated from Mine Geyser in Japan.</title>
        <authorList>
            <person name="Miyazaki K."/>
            <person name="Hase E."/>
            <person name="Tokito N."/>
        </authorList>
    </citation>
    <scope>NUCLEOTIDE SEQUENCE [LARGE SCALE GENOMIC DNA]</scope>
    <source>
        <strain evidence="2">E55-1</strain>
    </source>
</reference>
<dbReference type="Proteomes" id="UP000501421">
    <property type="component" value="Chromosome"/>
</dbReference>
<proteinExistence type="predicted"/>
<protein>
    <submittedName>
        <fullName evidence="1">Uncharacterized protein</fullName>
    </submittedName>
</protein>
<sequence length="56" mass="6012">MSKCMDIFSPGMGIHSKVIPLGKAPICAWGHIAAPKHFDGDGCSIFYKGYTSSVRP</sequence>
<gene>
    <name evidence="1" type="ORF">GsuE55_20060</name>
</gene>
<evidence type="ECO:0000313" key="2">
    <source>
        <dbReference type="Proteomes" id="UP000501421"/>
    </source>
</evidence>
<dbReference type="AlphaFoldDB" id="A0A679FMH1"/>
<name>A0A679FMH1_9BACL</name>
<accession>A0A679FMH1</accession>
<dbReference type="EMBL" id="AP022557">
    <property type="protein sequence ID" value="BBW97173.1"/>
    <property type="molecule type" value="Genomic_DNA"/>
</dbReference>
<organism evidence="1 2">
    <name type="scientific">Geobacillus subterraneus</name>
    <dbReference type="NCBI Taxonomy" id="129338"/>
    <lineage>
        <taxon>Bacteria</taxon>
        <taxon>Bacillati</taxon>
        <taxon>Bacillota</taxon>
        <taxon>Bacilli</taxon>
        <taxon>Bacillales</taxon>
        <taxon>Anoxybacillaceae</taxon>
        <taxon>Geobacillus</taxon>
    </lineage>
</organism>
<evidence type="ECO:0000313" key="1">
    <source>
        <dbReference type="EMBL" id="BBW97173.1"/>
    </source>
</evidence>